<name>A0A1I7WY25_HETBA</name>
<evidence type="ECO:0000313" key="3">
    <source>
        <dbReference type="WBParaSite" id="Hba_10037"/>
    </source>
</evidence>
<keyword evidence="2" id="KW-1185">Reference proteome</keyword>
<dbReference type="Proteomes" id="UP000095283">
    <property type="component" value="Unplaced"/>
</dbReference>
<sequence>MKSQNVNTFLIICSIFWWFQIFYLCFLGSY</sequence>
<dbReference type="AlphaFoldDB" id="A0A1I7WY25"/>
<feature type="transmembrane region" description="Helical" evidence="1">
    <location>
        <begin position="6"/>
        <end position="27"/>
    </location>
</feature>
<organism evidence="2 3">
    <name type="scientific">Heterorhabditis bacteriophora</name>
    <name type="common">Entomopathogenic nematode worm</name>
    <dbReference type="NCBI Taxonomy" id="37862"/>
    <lineage>
        <taxon>Eukaryota</taxon>
        <taxon>Metazoa</taxon>
        <taxon>Ecdysozoa</taxon>
        <taxon>Nematoda</taxon>
        <taxon>Chromadorea</taxon>
        <taxon>Rhabditida</taxon>
        <taxon>Rhabditina</taxon>
        <taxon>Rhabditomorpha</taxon>
        <taxon>Strongyloidea</taxon>
        <taxon>Heterorhabditidae</taxon>
        <taxon>Heterorhabditis</taxon>
    </lineage>
</organism>
<accession>A0A1I7WY25</accession>
<protein>
    <submittedName>
        <fullName evidence="3">7TM_GPCR_Srx domain-containing protein</fullName>
    </submittedName>
</protein>
<reference evidence="3" key="1">
    <citation type="submission" date="2016-11" db="UniProtKB">
        <authorList>
            <consortium name="WormBaseParasite"/>
        </authorList>
    </citation>
    <scope>IDENTIFICATION</scope>
</reference>
<keyword evidence="1" id="KW-0472">Membrane</keyword>
<keyword evidence="1" id="KW-1133">Transmembrane helix</keyword>
<evidence type="ECO:0000313" key="2">
    <source>
        <dbReference type="Proteomes" id="UP000095283"/>
    </source>
</evidence>
<keyword evidence="1" id="KW-0812">Transmembrane</keyword>
<proteinExistence type="predicted"/>
<evidence type="ECO:0000256" key="1">
    <source>
        <dbReference type="SAM" id="Phobius"/>
    </source>
</evidence>
<dbReference type="WBParaSite" id="Hba_10037">
    <property type="protein sequence ID" value="Hba_10037"/>
    <property type="gene ID" value="Hba_10037"/>
</dbReference>